<dbReference type="GO" id="GO:0046872">
    <property type="term" value="F:metal ion binding"/>
    <property type="evidence" value="ECO:0007669"/>
    <property type="project" value="UniProtKB-KW"/>
</dbReference>
<keyword evidence="9" id="KW-0472">Membrane</keyword>
<evidence type="ECO:0000256" key="6">
    <source>
        <dbReference type="ARBA" id="ARBA00022801"/>
    </source>
</evidence>
<evidence type="ECO:0000256" key="1">
    <source>
        <dbReference type="ARBA" id="ARBA00001936"/>
    </source>
</evidence>
<dbReference type="STRING" id="760192.Halhy_3345"/>
<comment type="cofactor">
    <cofactor evidence="1">
        <name>Mn(2+)</name>
        <dbReference type="ChEBI" id="CHEBI:29035"/>
    </cofactor>
</comment>
<keyword evidence="9" id="KW-1133">Transmembrane helix</keyword>
<keyword evidence="8" id="KW-0234">DNA repair</keyword>
<keyword evidence="5" id="KW-0227">DNA damage</keyword>
<evidence type="ECO:0000256" key="4">
    <source>
        <dbReference type="ARBA" id="ARBA00022723"/>
    </source>
</evidence>
<dbReference type="AlphaFoldDB" id="F4KUC2"/>
<dbReference type="GO" id="GO:0004519">
    <property type="term" value="F:endonuclease activity"/>
    <property type="evidence" value="ECO:0007669"/>
    <property type="project" value="UniProtKB-KW"/>
</dbReference>
<gene>
    <name evidence="11" type="ordered locus">Halhy_3345</name>
</gene>
<feature type="transmembrane region" description="Helical" evidence="9">
    <location>
        <begin position="7"/>
        <end position="25"/>
    </location>
</feature>
<feature type="transmembrane region" description="Helical" evidence="9">
    <location>
        <begin position="63"/>
        <end position="84"/>
    </location>
</feature>
<name>F4KUC2_HALH1</name>
<keyword evidence="4" id="KW-0479">Metal-binding</keyword>
<protein>
    <submittedName>
        <fullName evidence="11">Endonuclease/exonuclease/phosphatase</fullName>
    </submittedName>
</protein>
<keyword evidence="9" id="KW-0812">Transmembrane</keyword>
<dbReference type="PANTHER" id="PTHR15822:SF4">
    <property type="entry name" value="TYROSYL-DNA PHOSPHODIESTERASE 2"/>
    <property type="match status" value="1"/>
</dbReference>
<evidence type="ECO:0000256" key="7">
    <source>
        <dbReference type="ARBA" id="ARBA00022842"/>
    </source>
</evidence>
<organism evidence="11 12">
    <name type="scientific">Haliscomenobacter hydrossis (strain ATCC 27775 / DSM 1100 / LMG 10767 / O)</name>
    <dbReference type="NCBI Taxonomy" id="760192"/>
    <lineage>
        <taxon>Bacteria</taxon>
        <taxon>Pseudomonadati</taxon>
        <taxon>Bacteroidota</taxon>
        <taxon>Saprospiria</taxon>
        <taxon>Saprospirales</taxon>
        <taxon>Haliscomenobacteraceae</taxon>
        <taxon>Haliscomenobacter</taxon>
    </lineage>
</organism>
<feature type="transmembrane region" description="Helical" evidence="9">
    <location>
        <begin position="31"/>
        <end position="56"/>
    </location>
</feature>
<dbReference type="EMBL" id="CP002691">
    <property type="protein sequence ID" value="AEE51204.1"/>
    <property type="molecule type" value="Genomic_DNA"/>
</dbReference>
<evidence type="ECO:0000256" key="5">
    <source>
        <dbReference type="ARBA" id="ARBA00022763"/>
    </source>
</evidence>
<dbReference type="OrthoDB" id="635146at2"/>
<evidence type="ECO:0000313" key="11">
    <source>
        <dbReference type="EMBL" id="AEE51204.1"/>
    </source>
</evidence>
<keyword evidence="6" id="KW-0378">Hydrolase</keyword>
<comment type="cofactor">
    <cofactor evidence="2">
        <name>Mg(2+)</name>
        <dbReference type="ChEBI" id="CHEBI:18420"/>
    </cofactor>
</comment>
<dbReference type="PANTHER" id="PTHR15822">
    <property type="entry name" value="TRAF AND TNF RECEPTOR-ASSOCIATED PROTEIN"/>
    <property type="match status" value="1"/>
</dbReference>
<evidence type="ECO:0000259" key="10">
    <source>
        <dbReference type="Pfam" id="PF03372"/>
    </source>
</evidence>
<dbReference type="InterPro" id="IPR051547">
    <property type="entry name" value="TDP2-like"/>
</dbReference>
<evidence type="ECO:0000256" key="9">
    <source>
        <dbReference type="SAM" id="Phobius"/>
    </source>
</evidence>
<evidence type="ECO:0000313" key="12">
    <source>
        <dbReference type="Proteomes" id="UP000008461"/>
    </source>
</evidence>
<dbReference type="Proteomes" id="UP000008461">
    <property type="component" value="Chromosome"/>
</dbReference>
<dbReference type="InterPro" id="IPR005135">
    <property type="entry name" value="Endo/exonuclease/phosphatase"/>
</dbReference>
<keyword evidence="11" id="KW-0255">Endonuclease</keyword>
<sequence>MQKIIRWVNVLIVFLTLMTYLAPFVSPARFWPFAFIGLVYPTLLVFNLLFVVYWAVQRQWRALLSVGVILIGWNHFLGLVGFHFGQETVQGAPNIKLMTFNVYGFDDFHQRGLPAAANELESLVYLHQPDVLCMQEFLYDKQRGPAYLKALTQHNGLTHSVWKPAEELAIFSRYPILRSEVRYFGSTNGYRFADLQVGEQIIRVYNVHLRSNSITGLTNKVVDSGDLREKETWSSVGSILRNFKRAAQGRASQVEELMAHLANSPYPVLVCGDFNDIPQSYTYHRIRKKLDDAFLSSGSGIGITYAGRIPGLRIDYIFTDQRFTPVYCERGKVSFSDHRPVIAVIKL</sequence>
<dbReference type="eggNOG" id="COG3021">
    <property type="taxonomic scope" value="Bacteria"/>
</dbReference>
<keyword evidence="3" id="KW-0540">Nuclease</keyword>
<reference key="2">
    <citation type="submission" date="2011-04" db="EMBL/GenBank/DDBJ databases">
        <title>Complete sequence of chromosome of Haliscomenobacter hydrossis DSM 1100.</title>
        <authorList>
            <consortium name="US DOE Joint Genome Institute (JGI-PGF)"/>
            <person name="Lucas S."/>
            <person name="Han J."/>
            <person name="Lapidus A."/>
            <person name="Bruce D."/>
            <person name="Goodwin L."/>
            <person name="Pitluck S."/>
            <person name="Peters L."/>
            <person name="Kyrpides N."/>
            <person name="Mavromatis K."/>
            <person name="Ivanova N."/>
            <person name="Ovchinnikova G."/>
            <person name="Pagani I."/>
            <person name="Daligault H."/>
            <person name="Detter J.C."/>
            <person name="Han C."/>
            <person name="Land M."/>
            <person name="Hauser L."/>
            <person name="Markowitz V."/>
            <person name="Cheng J.-F."/>
            <person name="Hugenholtz P."/>
            <person name="Woyke T."/>
            <person name="Wu D."/>
            <person name="Verbarg S."/>
            <person name="Frueling A."/>
            <person name="Brambilla E."/>
            <person name="Klenk H.-P."/>
            <person name="Eisen J.A."/>
        </authorList>
    </citation>
    <scope>NUCLEOTIDE SEQUENCE</scope>
    <source>
        <strain>DSM 1100</strain>
    </source>
</reference>
<keyword evidence="12" id="KW-1185">Reference proteome</keyword>
<dbReference type="RefSeq" id="WP_013765745.1">
    <property type="nucleotide sequence ID" value="NC_015510.1"/>
</dbReference>
<evidence type="ECO:0000256" key="8">
    <source>
        <dbReference type="ARBA" id="ARBA00023204"/>
    </source>
</evidence>
<dbReference type="KEGG" id="hhy:Halhy_3345"/>
<dbReference type="HOGENOM" id="CLU_060500_0_1_10"/>
<dbReference type="SUPFAM" id="SSF56219">
    <property type="entry name" value="DNase I-like"/>
    <property type="match status" value="1"/>
</dbReference>
<dbReference type="Gene3D" id="3.60.10.10">
    <property type="entry name" value="Endonuclease/exonuclease/phosphatase"/>
    <property type="match status" value="1"/>
</dbReference>
<keyword evidence="7" id="KW-0460">Magnesium</keyword>
<accession>F4KUC2</accession>
<evidence type="ECO:0000256" key="2">
    <source>
        <dbReference type="ARBA" id="ARBA00001946"/>
    </source>
</evidence>
<proteinExistence type="predicted"/>
<dbReference type="CDD" id="cd09084">
    <property type="entry name" value="EEP-2"/>
    <property type="match status" value="1"/>
</dbReference>
<feature type="domain" description="Endonuclease/exonuclease/phosphatase" evidence="10">
    <location>
        <begin position="98"/>
        <end position="338"/>
    </location>
</feature>
<dbReference type="GO" id="GO:0006281">
    <property type="term" value="P:DNA repair"/>
    <property type="evidence" value="ECO:0007669"/>
    <property type="project" value="UniProtKB-KW"/>
</dbReference>
<dbReference type="InterPro" id="IPR036691">
    <property type="entry name" value="Endo/exonu/phosph_ase_sf"/>
</dbReference>
<evidence type="ECO:0000256" key="3">
    <source>
        <dbReference type="ARBA" id="ARBA00022722"/>
    </source>
</evidence>
<dbReference type="GO" id="GO:0016787">
    <property type="term" value="F:hydrolase activity"/>
    <property type="evidence" value="ECO:0007669"/>
    <property type="project" value="UniProtKB-KW"/>
</dbReference>
<reference evidence="11 12" key="1">
    <citation type="journal article" date="2011" name="Stand. Genomic Sci.">
        <title>Complete genome sequence of Haliscomenobacter hydrossis type strain (O).</title>
        <authorList>
            <consortium name="US DOE Joint Genome Institute (JGI-PGF)"/>
            <person name="Daligault H."/>
            <person name="Lapidus A."/>
            <person name="Zeytun A."/>
            <person name="Nolan M."/>
            <person name="Lucas S."/>
            <person name="Del Rio T.G."/>
            <person name="Tice H."/>
            <person name="Cheng J.F."/>
            <person name="Tapia R."/>
            <person name="Han C."/>
            <person name="Goodwin L."/>
            <person name="Pitluck S."/>
            <person name="Liolios K."/>
            <person name="Pagani I."/>
            <person name="Ivanova N."/>
            <person name="Huntemann M."/>
            <person name="Mavromatis K."/>
            <person name="Mikhailova N."/>
            <person name="Pati A."/>
            <person name="Chen A."/>
            <person name="Palaniappan K."/>
            <person name="Land M."/>
            <person name="Hauser L."/>
            <person name="Brambilla E.M."/>
            <person name="Rohde M."/>
            <person name="Verbarg S."/>
            <person name="Goker M."/>
            <person name="Bristow J."/>
            <person name="Eisen J.A."/>
            <person name="Markowitz V."/>
            <person name="Hugenholtz P."/>
            <person name="Kyrpides N.C."/>
            <person name="Klenk H.P."/>
            <person name="Woyke T."/>
        </authorList>
    </citation>
    <scope>NUCLEOTIDE SEQUENCE [LARGE SCALE GENOMIC DNA]</scope>
    <source>
        <strain evidence="12">ATCC 27775 / DSM 1100 / LMG 10767 / O</strain>
    </source>
</reference>
<dbReference type="Pfam" id="PF03372">
    <property type="entry name" value="Exo_endo_phos"/>
    <property type="match status" value="1"/>
</dbReference>